<dbReference type="OMA" id="QPSHEAD"/>
<reference evidence="11" key="3">
    <citation type="submission" date="2018-08" db="UniProtKB">
        <authorList>
            <consortium name="EnsemblPlants"/>
        </authorList>
    </citation>
    <scope>IDENTIFICATION</scope>
    <source>
        <strain evidence="11">cv. Bd21</strain>
    </source>
</reference>
<proteinExistence type="predicted"/>
<feature type="region of interest" description="Disordered" evidence="8">
    <location>
        <begin position="171"/>
        <end position="195"/>
    </location>
</feature>
<dbReference type="EMBL" id="CM000880">
    <property type="protein sequence ID" value="KQK16661.1"/>
    <property type="molecule type" value="Genomic_DNA"/>
</dbReference>
<name>I1GV76_BRADI</name>
<dbReference type="STRING" id="15368.I1GV76"/>
<evidence type="ECO:0000256" key="3">
    <source>
        <dbReference type="ARBA" id="ARBA00022771"/>
    </source>
</evidence>
<evidence type="ECO:0000256" key="5">
    <source>
        <dbReference type="ARBA" id="ARBA00023015"/>
    </source>
</evidence>
<protein>
    <recommendedName>
        <fullName evidence="9">C2H2-type domain-containing protein</fullName>
    </recommendedName>
</protein>
<dbReference type="SUPFAM" id="SSF57667">
    <property type="entry name" value="beta-beta-alpha zinc fingers"/>
    <property type="match status" value="1"/>
</dbReference>
<dbReference type="Gramene" id="KQK16661">
    <property type="protein sequence ID" value="KQK16661"/>
    <property type="gene ID" value="BRADI_1g29820v3"/>
</dbReference>
<reference evidence="10" key="2">
    <citation type="submission" date="2017-06" db="EMBL/GenBank/DDBJ databases">
        <title>WGS assembly of Brachypodium distachyon.</title>
        <authorList>
            <consortium name="The International Brachypodium Initiative"/>
            <person name="Lucas S."/>
            <person name="Harmon-Smith M."/>
            <person name="Lail K."/>
            <person name="Tice H."/>
            <person name="Grimwood J."/>
            <person name="Bruce D."/>
            <person name="Barry K."/>
            <person name="Shu S."/>
            <person name="Lindquist E."/>
            <person name="Wang M."/>
            <person name="Pitluck S."/>
            <person name="Vogel J.P."/>
            <person name="Garvin D.F."/>
            <person name="Mockler T.C."/>
            <person name="Schmutz J."/>
            <person name="Rokhsar D."/>
            <person name="Bevan M.W."/>
        </authorList>
    </citation>
    <scope>NUCLEOTIDE SEQUENCE</scope>
    <source>
        <strain evidence="10">Bd21</strain>
    </source>
</reference>
<dbReference type="OrthoDB" id="6077919at2759"/>
<dbReference type="Gene3D" id="3.30.160.60">
    <property type="entry name" value="Classic Zinc Finger"/>
    <property type="match status" value="1"/>
</dbReference>
<feature type="region of interest" description="Disordered" evidence="8">
    <location>
        <begin position="17"/>
        <end position="38"/>
    </location>
</feature>
<evidence type="ECO:0000313" key="12">
    <source>
        <dbReference type="Proteomes" id="UP000008810"/>
    </source>
</evidence>
<dbReference type="Proteomes" id="UP000008810">
    <property type="component" value="Chromosome 1"/>
</dbReference>
<feature type="compositionally biased region" description="Acidic residues" evidence="8">
    <location>
        <begin position="183"/>
        <end position="195"/>
    </location>
</feature>
<gene>
    <name evidence="10" type="ORF">BRADI_1g29820v3</name>
</gene>
<feature type="domain" description="C2H2-type" evidence="9">
    <location>
        <begin position="126"/>
        <end position="150"/>
    </location>
</feature>
<dbReference type="GO" id="GO:0005634">
    <property type="term" value="C:nucleus"/>
    <property type="evidence" value="ECO:0000318"/>
    <property type="project" value="GO_Central"/>
</dbReference>
<feature type="domain" description="C2H2-type" evidence="9">
    <location>
        <begin position="80"/>
        <end position="107"/>
    </location>
</feature>
<keyword evidence="12" id="KW-1185">Reference proteome</keyword>
<keyword evidence="4" id="KW-0862">Zinc</keyword>
<dbReference type="InterPro" id="IPR013087">
    <property type="entry name" value="Znf_C2H2_type"/>
</dbReference>
<sequence length="195" mass="21025">MASSPFVMSGAGQVHPHLLASSGGGGGDDPSNNWPYNLPSSHALDTTAVVLSNLTIKKKKKKKKKKGAGAGEEGPLIIQIRCPVCERTFRTPKGVHGHMRVHTDRGWRGMDPAPPPPPHAAAGYRYECAHCGTQFPTRQSLGGHRASHSGIPGCSELSRIVQLQQQQQRVVRPFDLNELPATEAEEENEDPDGDN</sequence>
<evidence type="ECO:0000313" key="11">
    <source>
        <dbReference type="EnsemblPlants" id="KQK16661"/>
    </source>
</evidence>
<dbReference type="GO" id="GO:0008270">
    <property type="term" value="F:zinc ion binding"/>
    <property type="evidence" value="ECO:0007669"/>
    <property type="project" value="UniProtKB-KW"/>
</dbReference>
<keyword evidence="1" id="KW-0479">Metal-binding</keyword>
<keyword evidence="6" id="KW-0804">Transcription</keyword>
<accession>I1GV76</accession>
<dbReference type="InParanoid" id="I1GV76"/>
<reference evidence="10 11" key="1">
    <citation type="journal article" date="2010" name="Nature">
        <title>Genome sequencing and analysis of the model grass Brachypodium distachyon.</title>
        <authorList>
            <consortium name="International Brachypodium Initiative"/>
        </authorList>
    </citation>
    <scope>NUCLEOTIDE SEQUENCE [LARGE SCALE GENOMIC DNA]</scope>
    <source>
        <strain evidence="10 11">Bd21</strain>
    </source>
</reference>
<dbReference type="InterPro" id="IPR036236">
    <property type="entry name" value="Znf_C2H2_sf"/>
</dbReference>
<dbReference type="GO" id="GO:0006355">
    <property type="term" value="P:regulation of DNA-templated transcription"/>
    <property type="evidence" value="ECO:0000318"/>
    <property type="project" value="GO_Central"/>
</dbReference>
<dbReference type="PROSITE" id="PS00028">
    <property type="entry name" value="ZINC_FINGER_C2H2_1"/>
    <property type="match status" value="2"/>
</dbReference>
<dbReference type="HOGENOM" id="CLU_1470347_0_0_1"/>
<dbReference type="Pfam" id="PF13894">
    <property type="entry name" value="zf-C2H2_4"/>
    <property type="match status" value="1"/>
</dbReference>
<evidence type="ECO:0000256" key="7">
    <source>
        <dbReference type="PROSITE-ProRule" id="PRU00042"/>
    </source>
</evidence>
<dbReference type="SMART" id="SM00355">
    <property type="entry name" value="ZnF_C2H2"/>
    <property type="match status" value="2"/>
</dbReference>
<feature type="compositionally biased region" description="Low complexity" evidence="8">
    <location>
        <begin position="171"/>
        <end position="182"/>
    </location>
</feature>
<dbReference type="PANTHER" id="PTHR45988">
    <property type="entry name" value="C2H2 TYPE ZINC FINGER TRANSCRIPTION FACTOR FAMILY-RELATED"/>
    <property type="match status" value="1"/>
</dbReference>
<dbReference type="GO" id="GO:0003700">
    <property type="term" value="F:DNA-binding transcription factor activity"/>
    <property type="evidence" value="ECO:0000318"/>
    <property type="project" value="GO_Central"/>
</dbReference>
<organism evidence="10">
    <name type="scientific">Brachypodium distachyon</name>
    <name type="common">Purple false brome</name>
    <name type="synonym">Trachynia distachya</name>
    <dbReference type="NCBI Taxonomy" id="15368"/>
    <lineage>
        <taxon>Eukaryota</taxon>
        <taxon>Viridiplantae</taxon>
        <taxon>Streptophyta</taxon>
        <taxon>Embryophyta</taxon>
        <taxon>Tracheophyta</taxon>
        <taxon>Spermatophyta</taxon>
        <taxon>Magnoliopsida</taxon>
        <taxon>Liliopsida</taxon>
        <taxon>Poales</taxon>
        <taxon>Poaceae</taxon>
        <taxon>BOP clade</taxon>
        <taxon>Pooideae</taxon>
        <taxon>Stipodae</taxon>
        <taxon>Brachypodieae</taxon>
        <taxon>Brachypodium</taxon>
    </lineage>
</organism>
<dbReference type="GO" id="GO:0000976">
    <property type="term" value="F:transcription cis-regulatory region binding"/>
    <property type="evidence" value="ECO:0000318"/>
    <property type="project" value="GO_Central"/>
</dbReference>
<dbReference type="EnsemblPlants" id="KQK16661">
    <property type="protein sequence ID" value="KQK16661"/>
    <property type="gene ID" value="BRADI_1g29820v3"/>
</dbReference>
<evidence type="ECO:0000256" key="1">
    <source>
        <dbReference type="ARBA" id="ARBA00022723"/>
    </source>
</evidence>
<dbReference type="InterPro" id="IPR044653">
    <property type="entry name" value="AZF1/2/3-like"/>
</dbReference>
<evidence type="ECO:0000256" key="8">
    <source>
        <dbReference type="SAM" id="MobiDB-lite"/>
    </source>
</evidence>
<keyword evidence="3 7" id="KW-0863">Zinc-finger</keyword>
<dbReference type="PANTHER" id="PTHR45988:SF78">
    <property type="entry name" value="OS06G0727000 PROTEIN"/>
    <property type="match status" value="1"/>
</dbReference>
<evidence type="ECO:0000313" key="10">
    <source>
        <dbReference type="EMBL" id="KQK16661.1"/>
    </source>
</evidence>
<evidence type="ECO:0000256" key="4">
    <source>
        <dbReference type="ARBA" id="ARBA00022833"/>
    </source>
</evidence>
<evidence type="ECO:0000256" key="6">
    <source>
        <dbReference type="ARBA" id="ARBA00023163"/>
    </source>
</evidence>
<dbReference type="AlphaFoldDB" id="I1GV76"/>
<keyword evidence="5" id="KW-0805">Transcription regulation</keyword>
<evidence type="ECO:0000256" key="2">
    <source>
        <dbReference type="ARBA" id="ARBA00022737"/>
    </source>
</evidence>
<keyword evidence="2" id="KW-0677">Repeat</keyword>
<dbReference type="eggNOG" id="KOG1721">
    <property type="taxonomic scope" value="Eukaryota"/>
</dbReference>
<evidence type="ECO:0000259" key="9">
    <source>
        <dbReference type="PROSITE" id="PS50157"/>
    </source>
</evidence>
<dbReference type="PROSITE" id="PS50157">
    <property type="entry name" value="ZINC_FINGER_C2H2_2"/>
    <property type="match status" value="2"/>
</dbReference>
<dbReference type="Pfam" id="PF13912">
    <property type="entry name" value="zf-C2H2_6"/>
    <property type="match status" value="1"/>
</dbReference>